<reference evidence="2 3" key="1">
    <citation type="journal article" date="2013" name="Front. Plant Sci.">
        <title>The Reference Genome of the Halophytic Plant Eutrema salsugineum.</title>
        <authorList>
            <person name="Yang R."/>
            <person name="Jarvis D.E."/>
            <person name="Chen H."/>
            <person name="Beilstein M.A."/>
            <person name="Grimwood J."/>
            <person name="Jenkins J."/>
            <person name="Shu S."/>
            <person name="Prochnik S."/>
            <person name="Xin M."/>
            <person name="Ma C."/>
            <person name="Schmutz J."/>
            <person name="Wing R.A."/>
            <person name="Mitchell-Olds T."/>
            <person name="Schumaker K.S."/>
            <person name="Wang X."/>
        </authorList>
    </citation>
    <scope>NUCLEOTIDE SEQUENCE [LARGE SCALE GENOMIC DNA]</scope>
</reference>
<dbReference type="InterPro" id="IPR036047">
    <property type="entry name" value="F-box-like_dom_sf"/>
</dbReference>
<dbReference type="EMBL" id="KI517465">
    <property type="protein sequence ID" value="ESQ39626.1"/>
    <property type="molecule type" value="Genomic_DNA"/>
</dbReference>
<dbReference type="KEGG" id="eus:EUTSA_v10001134mg"/>
<dbReference type="InterPro" id="IPR013187">
    <property type="entry name" value="F-box-assoc_dom_typ3"/>
</dbReference>
<dbReference type="PANTHER" id="PTHR31111">
    <property type="entry name" value="BNAA05G37150D PROTEIN-RELATED"/>
    <property type="match status" value="1"/>
</dbReference>
<evidence type="ECO:0000313" key="2">
    <source>
        <dbReference type="EMBL" id="ESQ39626.1"/>
    </source>
</evidence>
<dbReference type="InterPro" id="IPR017451">
    <property type="entry name" value="F-box-assoc_interact_dom"/>
</dbReference>
<protein>
    <recommendedName>
        <fullName evidence="1">F-box domain-containing protein</fullName>
    </recommendedName>
</protein>
<dbReference type="Pfam" id="PF08268">
    <property type="entry name" value="FBA_3"/>
    <property type="match status" value="1"/>
</dbReference>
<dbReference type="CDD" id="cd22157">
    <property type="entry name" value="F-box_AtFBW1-like"/>
    <property type="match status" value="1"/>
</dbReference>
<keyword evidence="3" id="KW-1185">Reference proteome</keyword>
<dbReference type="Proteomes" id="UP000030689">
    <property type="component" value="Unassembled WGS sequence"/>
</dbReference>
<name>V4N327_EUTSA</name>
<proteinExistence type="predicted"/>
<dbReference type="OMA" id="GICINVM"/>
<dbReference type="SUPFAM" id="SSF81383">
    <property type="entry name" value="F-box domain"/>
    <property type="match status" value="1"/>
</dbReference>
<organism evidence="2 3">
    <name type="scientific">Eutrema salsugineum</name>
    <name type="common">Saltwater cress</name>
    <name type="synonym">Sisymbrium salsugineum</name>
    <dbReference type="NCBI Taxonomy" id="72664"/>
    <lineage>
        <taxon>Eukaryota</taxon>
        <taxon>Viridiplantae</taxon>
        <taxon>Streptophyta</taxon>
        <taxon>Embryophyta</taxon>
        <taxon>Tracheophyta</taxon>
        <taxon>Spermatophyta</taxon>
        <taxon>Magnoliopsida</taxon>
        <taxon>eudicotyledons</taxon>
        <taxon>Gunneridae</taxon>
        <taxon>Pentapetalae</taxon>
        <taxon>rosids</taxon>
        <taxon>malvids</taxon>
        <taxon>Brassicales</taxon>
        <taxon>Brassicaceae</taxon>
        <taxon>Eutremeae</taxon>
        <taxon>Eutrema</taxon>
    </lineage>
</organism>
<dbReference type="AlphaFoldDB" id="V4N327"/>
<dbReference type="Pfam" id="PF00646">
    <property type="entry name" value="F-box"/>
    <property type="match status" value="1"/>
</dbReference>
<dbReference type="NCBIfam" id="TIGR01640">
    <property type="entry name" value="F_box_assoc_1"/>
    <property type="match status" value="1"/>
</dbReference>
<accession>V4N327</accession>
<dbReference type="Gene3D" id="1.20.1280.50">
    <property type="match status" value="1"/>
</dbReference>
<dbReference type="Gramene" id="ESQ39626">
    <property type="protein sequence ID" value="ESQ39626"/>
    <property type="gene ID" value="EUTSA_v10001134mg"/>
</dbReference>
<gene>
    <name evidence="2" type="ORF">EUTSA_v10001134mg</name>
</gene>
<dbReference type="InterPro" id="IPR001810">
    <property type="entry name" value="F-box_dom"/>
</dbReference>
<sequence length="326" mass="37230">HQIPPDLVIEILSRLPTISLKRFQCVSKEWLSIIQSQVFIDSFSSLSRTRSLFLVAVRSAENRVALLSSSHNETEKPTTFKMPTPGLLHPSDPGRFTICNPSTRQIITLPDLKASRVTREDRYMFLGYDPVGNEYKALCSTVLTLGGGNLIWRNIKGRKTERYNVVTNGICINVMVYFGGWTTRRQEKEPRVFHFDVRGEKMGYIRTFWAFITRGSLINYNGKLAAVYPIPREPLHGFDIWVLDDFDKSSPSLVGVGKTDLKILGVNKHGEIILGPMKLPRKHEPLFMRRVKLENFEELGCNHTGDEKCVCQLFFSPEYFESLLSL</sequence>
<dbReference type="SMART" id="SM00256">
    <property type="entry name" value="FBOX"/>
    <property type="match status" value="1"/>
</dbReference>
<evidence type="ECO:0000259" key="1">
    <source>
        <dbReference type="PROSITE" id="PS50181"/>
    </source>
</evidence>
<feature type="domain" description="F-box" evidence="1">
    <location>
        <begin position="1"/>
        <end position="46"/>
    </location>
</feature>
<dbReference type="PROSITE" id="PS50181">
    <property type="entry name" value="FBOX"/>
    <property type="match status" value="1"/>
</dbReference>
<dbReference type="PANTHER" id="PTHR31111:SF111">
    <property type="entry name" value="F-BOX DOMAIN-CONTAINING PROTEIN"/>
    <property type="match status" value="1"/>
</dbReference>
<feature type="non-terminal residue" evidence="2">
    <location>
        <position position="1"/>
    </location>
</feature>
<evidence type="ECO:0000313" key="3">
    <source>
        <dbReference type="Proteomes" id="UP000030689"/>
    </source>
</evidence>